<proteinExistence type="predicted"/>
<gene>
    <name evidence="1" type="ORF">ILUMI_15560</name>
</gene>
<dbReference type="EMBL" id="VTPC01049362">
    <property type="protein sequence ID" value="KAF2890613.1"/>
    <property type="molecule type" value="Genomic_DNA"/>
</dbReference>
<accession>A0A8K0CTV8</accession>
<name>A0A8K0CTV8_IGNLU</name>
<keyword evidence="2" id="KW-1185">Reference proteome</keyword>
<sequence>MTTFMIGSLGPFDETKEDINGYLLGLKHYLKVNGVESTYRVSVLLATIGPKLVSLLQDLCSPVKVDEKSYQELTDILVNHFKPARLIIDERFKFNTKVQQQEELISEFVVALKHLAKTCNFGTFLKDALRDRLVCGIKDSHI</sequence>
<comment type="caution">
    <text evidence="1">The sequence shown here is derived from an EMBL/GenBank/DDBJ whole genome shotgun (WGS) entry which is preliminary data.</text>
</comment>
<dbReference type="PANTHER" id="PTHR33198:SF19">
    <property type="entry name" value="CCHC-TYPE DOMAIN-CONTAINING PROTEIN"/>
    <property type="match status" value="1"/>
</dbReference>
<dbReference type="Proteomes" id="UP000801492">
    <property type="component" value="Unassembled WGS sequence"/>
</dbReference>
<organism evidence="1 2">
    <name type="scientific">Ignelater luminosus</name>
    <name type="common">Cucubano</name>
    <name type="synonym">Pyrophorus luminosus</name>
    <dbReference type="NCBI Taxonomy" id="2038154"/>
    <lineage>
        <taxon>Eukaryota</taxon>
        <taxon>Metazoa</taxon>
        <taxon>Ecdysozoa</taxon>
        <taxon>Arthropoda</taxon>
        <taxon>Hexapoda</taxon>
        <taxon>Insecta</taxon>
        <taxon>Pterygota</taxon>
        <taxon>Neoptera</taxon>
        <taxon>Endopterygota</taxon>
        <taxon>Coleoptera</taxon>
        <taxon>Polyphaga</taxon>
        <taxon>Elateriformia</taxon>
        <taxon>Elateroidea</taxon>
        <taxon>Elateridae</taxon>
        <taxon>Agrypninae</taxon>
        <taxon>Pyrophorini</taxon>
        <taxon>Ignelater</taxon>
    </lineage>
</organism>
<evidence type="ECO:0000313" key="2">
    <source>
        <dbReference type="Proteomes" id="UP000801492"/>
    </source>
</evidence>
<dbReference type="AlphaFoldDB" id="A0A8K0CTV8"/>
<protein>
    <submittedName>
        <fullName evidence="1">Uncharacterized protein</fullName>
    </submittedName>
</protein>
<dbReference type="PANTHER" id="PTHR33198">
    <property type="entry name" value="ANK_REP_REGION DOMAIN-CONTAINING PROTEIN-RELATED"/>
    <property type="match status" value="1"/>
</dbReference>
<reference evidence="1" key="1">
    <citation type="submission" date="2019-08" db="EMBL/GenBank/DDBJ databases">
        <title>The genome of the North American firefly Photinus pyralis.</title>
        <authorList>
            <consortium name="Photinus pyralis genome working group"/>
            <person name="Fallon T.R."/>
            <person name="Sander Lower S.E."/>
            <person name="Weng J.-K."/>
        </authorList>
    </citation>
    <scope>NUCLEOTIDE SEQUENCE</scope>
    <source>
        <strain evidence="1">TRF0915ILg1</strain>
        <tissue evidence="1">Whole body</tissue>
    </source>
</reference>
<dbReference type="OrthoDB" id="6496131at2759"/>
<evidence type="ECO:0000313" key="1">
    <source>
        <dbReference type="EMBL" id="KAF2890613.1"/>
    </source>
</evidence>